<evidence type="ECO:0000256" key="2">
    <source>
        <dbReference type="SAM" id="MobiDB-lite"/>
    </source>
</evidence>
<dbReference type="Pfam" id="PF13424">
    <property type="entry name" value="TPR_12"/>
    <property type="match status" value="3"/>
</dbReference>
<feature type="repeat" description="TPR" evidence="1">
    <location>
        <begin position="819"/>
        <end position="852"/>
    </location>
</feature>
<evidence type="ECO:0000256" key="1">
    <source>
        <dbReference type="PROSITE-ProRule" id="PRU00339"/>
    </source>
</evidence>
<evidence type="ECO:0000313" key="5">
    <source>
        <dbReference type="Proteomes" id="UP001140513"/>
    </source>
</evidence>
<feature type="domain" description="C2H2-type" evidence="3">
    <location>
        <begin position="311"/>
        <end position="333"/>
    </location>
</feature>
<dbReference type="PROSITE" id="PS50005">
    <property type="entry name" value="TPR"/>
    <property type="match status" value="3"/>
</dbReference>
<dbReference type="InterPro" id="IPR019734">
    <property type="entry name" value="TPR_rpt"/>
</dbReference>
<dbReference type="InterPro" id="IPR053137">
    <property type="entry name" value="NLR-like"/>
</dbReference>
<dbReference type="SUPFAM" id="SSF48452">
    <property type="entry name" value="TPR-like"/>
    <property type="match status" value="1"/>
</dbReference>
<keyword evidence="5" id="KW-1185">Reference proteome</keyword>
<dbReference type="GeneID" id="80912475"/>
<dbReference type="AlphaFoldDB" id="A0A9W8XIM9"/>
<feature type="region of interest" description="Disordered" evidence="2">
    <location>
        <begin position="217"/>
        <end position="240"/>
    </location>
</feature>
<dbReference type="SMART" id="SM00028">
    <property type="entry name" value="TPR"/>
    <property type="match status" value="5"/>
</dbReference>
<feature type="domain" description="C2H2-type" evidence="3">
    <location>
        <begin position="339"/>
        <end position="365"/>
    </location>
</feature>
<protein>
    <recommendedName>
        <fullName evidence="3">C2H2-type domain-containing protein</fullName>
    </recommendedName>
</protein>
<feature type="compositionally biased region" description="Basic and acidic residues" evidence="2">
    <location>
        <begin position="478"/>
        <end position="496"/>
    </location>
</feature>
<organism evidence="4 5">
    <name type="scientific">Didymosphaeria variabile</name>
    <dbReference type="NCBI Taxonomy" id="1932322"/>
    <lineage>
        <taxon>Eukaryota</taxon>
        <taxon>Fungi</taxon>
        <taxon>Dikarya</taxon>
        <taxon>Ascomycota</taxon>
        <taxon>Pezizomycotina</taxon>
        <taxon>Dothideomycetes</taxon>
        <taxon>Pleosporomycetidae</taxon>
        <taxon>Pleosporales</taxon>
        <taxon>Massarineae</taxon>
        <taxon>Didymosphaeriaceae</taxon>
        <taxon>Didymosphaeria</taxon>
    </lineage>
</organism>
<dbReference type="SMART" id="SM00355">
    <property type="entry name" value="ZnF_C2H2"/>
    <property type="match status" value="3"/>
</dbReference>
<dbReference type="Proteomes" id="UP001140513">
    <property type="component" value="Unassembled WGS sequence"/>
</dbReference>
<feature type="region of interest" description="Disordered" evidence="2">
    <location>
        <begin position="478"/>
        <end position="524"/>
    </location>
</feature>
<dbReference type="Pfam" id="PF26082">
    <property type="entry name" value="zf-C2H2_AcuF"/>
    <property type="match status" value="1"/>
</dbReference>
<dbReference type="OrthoDB" id="6133115at2759"/>
<comment type="caution">
    <text evidence="4">The sequence shown here is derived from an EMBL/GenBank/DDBJ whole genome shotgun (WGS) entry which is preliminary data.</text>
</comment>
<gene>
    <name evidence="4" type="ORF">N0V89_008945</name>
</gene>
<dbReference type="InterPro" id="IPR011990">
    <property type="entry name" value="TPR-like_helical_dom_sf"/>
</dbReference>
<accession>A0A9W8XIM9</accession>
<feature type="region of interest" description="Disordered" evidence="2">
    <location>
        <begin position="537"/>
        <end position="561"/>
    </location>
</feature>
<reference evidence="4" key="1">
    <citation type="submission" date="2022-10" db="EMBL/GenBank/DDBJ databases">
        <title>Tapping the CABI collections for fungal endophytes: first genome assemblies for Collariella, Neodidymelliopsis, Ascochyta clinopodiicola, Didymella pomorum, Didymosphaeria variabile, Neocosmospora piperis and Neocucurbitaria cava.</title>
        <authorList>
            <person name="Hill R."/>
        </authorList>
    </citation>
    <scope>NUCLEOTIDE SEQUENCE</scope>
    <source>
        <strain evidence="4">IMI 356815</strain>
    </source>
</reference>
<sequence length="875" mass="98257">MTLSVSEQCRSCLVTLQEVISVLSKPGNTNGHVKHAQINEELDRFSLFVGNIGALHRPESSMSIESRLHKANDVLTHILDLLADLNEVAAELLEIVSGKREGSVFIDGQISEEISEVNELREEISGAITRLFRVSILIRQAAPTDLFAKALSRNRYCFNDQFDIAHVGEKYRKLGTDNCAWLRQRLGRAITQRRHYLNYIQDHHGKLGGRLIDHDKADSSAARSQAPDIKQPPASKTMFDSVSRPSFITKATTIAPERITPQLLVAEGSDSEEDARSYTTISRSIDGDHESHTTVRSPKLDDLRIGGKKEFECPFCFRIKKFKRERTWRKHVFSDLRAYVCTFPDCDAPYFGDINEWFQHEMMVHRVSYQCFLCPSTVFYQEEKYLSHVKRKHAKMLFDGEEQPGRDLARKPLAQIPVDDCPCCSDWADRLKEQAIQTGGSLPNDILAVVPTVFKRHLAGHLEQLALFAIPIGAATDDDKTSNAAIEETKSKRTDPSQRSTLIFASSRGDTDDTGPEPDPSKSKVLHADIEDTQIIAGPENDAPGSPPSEPSKLGDQDGADQPSYLARMAVLSETLRDAGQWQDAEKLEVQVFEKSKQVLGPEHPDTLASMYNLARALEIQDKYAEAEVMYMETIKVYKTVKLGSAHPPALMILSDLARVLSLQGKDEEAIAWQAQELTTCEKVFGPEHPNTMMSVNNLGNLCLNQGQFNEAEMMYQRALQGKEKALGPEHISTLDTVNHLGDLYRKLGRLEEAERMYQRVLQGREKVLGPEHTSTIHIVSDLGILYEDFGRLDEAERMYQRALQGREKALGLEHTETLVTVDHLGNLYKKLGRLEEAERMYQRVLQGREKALGPEHVATLNTVNDREETITGGS</sequence>
<dbReference type="Gene3D" id="1.25.40.10">
    <property type="entry name" value="Tetratricopeptide repeat domain"/>
    <property type="match status" value="2"/>
</dbReference>
<dbReference type="PANTHER" id="PTHR46082:SF6">
    <property type="entry name" value="AAA+ ATPASE DOMAIN-CONTAINING PROTEIN-RELATED"/>
    <property type="match status" value="1"/>
</dbReference>
<evidence type="ECO:0000259" key="3">
    <source>
        <dbReference type="SMART" id="SM00355"/>
    </source>
</evidence>
<proteinExistence type="predicted"/>
<name>A0A9W8XIM9_9PLEO</name>
<feature type="repeat" description="TPR" evidence="1">
    <location>
        <begin position="735"/>
        <end position="768"/>
    </location>
</feature>
<dbReference type="RefSeq" id="XP_056069254.1">
    <property type="nucleotide sequence ID" value="XM_056217698.1"/>
</dbReference>
<dbReference type="PANTHER" id="PTHR46082">
    <property type="entry name" value="ATP/GTP-BINDING PROTEIN-RELATED"/>
    <property type="match status" value="1"/>
</dbReference>
<dbReference type="InterPro" id="IPR058925">
    <property type="entry name" value="zf-C2H2_AcuF"/>
</dbReference>
<feature type="domain" description="C2H2-type" evidence="3">
    <location>
        <begin position="369"/>
        <end position="393"/>
    </location>
</feature>
<evidence type="ECO:0000313" key="4">
    <source>
        <dbReference type="EMBL" id="KAJ4350324.1"/>
    </source>
</evidence>
<keyword evidence="1" id="KW-0802">TPR repeat</keyword>
<dbReference type="InterPro" id="IPR013087">
    <property type="entry name" value="Znf_C2H2_type"/>
</dbReference>
<feature type="repeat" description="TPR" evidence="1">
    <location>
        <begin position="777"/>
        <end position="810"/>
    </location>
</feature>
<dbReference type="Pfam" id="PF13374">
    <property type="entry name" value="TPR_10"/>
    <property type="match status" value="1"/>
</dbReference>
<dbReference type="EMBL" id="JAPEUX010000006">
    <property type="protein sequence ID" value="KAJ4350324.1"/>
    <property type="molecule type" value="Genomic_DNA"/>
</dbReference>